<protein>
    <recommendedName>
        <fullName evidence="3">SH3 domain containing protein</fullName>
    </recommendedName>
</protein>
<dbReference type="SUPFAM" id="SSF103657">
    <property type="entry name" value="BAR/IMD domain-like"/>
    <property type="match status" value="1"/>
</dbReference>
<organism evidence="1 2">
    <name type="scientific">Trichomonas vaginalis (strain ATCC PRA-98 / G3)</name>
    <dbReference type="NCBI Taxonomy" id="412133"/>
    <lineage>
        <taxon>Eukaryota</taxon>
        <taxon>Metamonada</taxon>
        <taxon>Parabasalia</taxon>
        <taxon>Trichomonadida</taxon>
        <taxon>Trichomonadidae</taxon>
        <taxon>Trichomonas</taxon>
    </lineage>
</organism>
<dbReference type="VEuPathDB" id="TrichDB:TVAG_351670"/>
<reference evidence="1" key="1">
    <citation type="submission" date="2006-10" db="EMBL/GenBank/DDBJ databases">
        <authorList>
            <person name="Amadeo P."/>
            <person name="Zhao Q."/>
            <person name="Wortman J."/>
            <person name="Fraser-Liggett C."/>
            <person name="Carlton J."/>
        </authorList>
    </citation>
    <scope>NUCLEOTIDE SEQUENCE</scope>
    <source>
        <strain evidence="1">G3</strain>
    </source>
</reference>
<accession>A2DZQ1</accession>
<evidence type="ECO:0000313" key="1">
    <source>
        <dbReference type="EMBL" id="EAY14119.1"/>
    </source>
</evidence>
<keyword evidence="2" id="KW-1185">Reference proteome</keyword>
<dbReference type="RefSeq" id="XP_001326342.1">
    <property type="nucleotide sequence ID" value="XM_001326307.1"/>
</dbReference>
<evidence type="ECO:0008006" key="3">
    <source>
        <dbReference type="Google" id="ProtNLM"/>
    </source>
</evidence>
<dbReference type="KEGG" id="tva:4772107"/>
<dbReference type="EMBL" id="DS113275">
    <property type="protein sequence ID" value="EAY14119.1"/>
    <property type="molecule type" value="Genomic_DNA"/>
</dbReference>
<evidence type="ECO:0000313" key="2">
    <source>
        <dbReference type="Proteomes" id="UP000001542"/>
    </source>
</evidence>
<proteinExistence type="predicted"/>
<gene>
    <name evidence="1" type="ORF">TVAG_351670</name>
</gene>
<dbReference type="AlphaFoldDB" id="A2DZQ1"/>
<sequence length="415" mass="46972">MSTLSYNDSFKVIKDSCHAKLTFLDAVIKQCNSFIESNQKFIKSISQIPLDIPSKRSKGLTNFVNNVKGPTNFKGTEPEFMQRLNEICQIVFSSPPGLQKEVQYFQDAFVTKIIEARKRFETNSNNMIQMGNYCAQMLVSITNEYNKAMSKYKDLSKELENLYPKKDDPKISSKYSSTLDAFYAAEEEVFNLHNKRNDAEASWAANMEDILYKYEMLDSRLNNEISDAYINFSPFIEEIKEERDLITNRLKAAGETDQLSYDLRDTLRECSTSSGETIYAELTFPGLSFDPAKYLTRSTFEAVESCRVAILTQDIQSTAPEIHDLKKGQVVLARPDSSGILFAQSGDFIGVILEGSYQSLVSSYIPKVGRAVKSFAGPPEINVDDAVYIHYKSGPKAYITTMNFEFTEIPAEFVE</sequence>
<dbReference type="VEuPathDB" id="TrichDB:TVAGG3_0261230"/>
<reference evidence="1" key="2">
    <citation type="journal article" date="2007" name="Science">
        <title>Draft genome sequence of the sexually transmitted pathogen Trichomonas vaginalis.</title>
        <authorList>
            <person name="Carlton J.M."/>
            <person name="Hirt R.P."/>
            <person name="Silva J.C."/>
            <person name="Delcher A.L."/>
            <person name="Schatz M."/>
            <person name="Zhao Q."/>
            <person name="Wortman J.R."/>
            <person name="Bidwell S.L."/>
            <person name="Alsmark U.C.M."/>
            <person name="Besteiro S."/>
            <person name="Sicheritz-Ponten T."/>
            <person name="Noel C.J."/>
            <person name="Dacks J.B."/>
            <person name="Foster P.G."/>
            <person name="Simillion C."/>
            <person name="Van de Peer Y."/>
            <person name="Miranda-Saavedra D."/>
            <person name="Barton G.J."/>
            <person name="Westrop G.D."/>
            <person name="Mueller S."/>
            <person name="Dessi D."/>
            <person name="Fiori P.L."/>
            <person name="Ren Q."/>
            <person name="Paulsen I."/>
            <person name="Zhang H."/>
            <person name="Bastida-Corcuera F.D."/>
            <person name="Simoes-Barbosa A."/>
            <person name="Brown M.T."/>
            <person name="Hayes R.D."/>
            <person name="Mukherjee M."/>
            <person name="Okumura C.Y."/>
            <person name="Schneider R."/>
            <person name="Smith A.J."/>
            <person name="Vanacova S."/>
            <person name="Villalvazo M."/>
            <person name="Haas B.J."/>
            <person name="Pertea M."/>
            <person name="Feldblyum T.V."/>
            <person name="Utterback T.R."/>
            <person name="Shu C.L."/>
            <person name="Osoegawa K."/>
            <person name="de Jong P.J."/>
            <person name="Hrdy I."/>
            <person name="Horvathova L."/>
            <person name="Zubacova Z."/>
            <person name="Dolezal P."/>
            <person name="Malik S.B."/>
            <person name="Logsdon J.M. Jr."/>
            <person name="Henze K."/>
            <person name="Gupta A."/>
            <person name="Wang C.C."/>
            <person name="Dunne R.L."/>
            <person name="Upcroft J.A."/>
            <person name="Upcroft P."/>
            <person name="White O."/>
            <person name="Salzberg S.L."/>
            <person name="Tang P."/>
            <person name="Chiu C.-H."/>
            <person name="Lee Y.-S."/>
            <person name="Embley T.M."/>
            <person name="Coombs G.H."/>
            <person name="Mottram J.C."/>
            <person name="Tachezy J."/>
            <person name="Fraser-Liggett C.M."/>
            <person name="Johnson P.J."/>
        </authorList>
    </citation>
    <scope>NUCLEOTIDE SEQUENCE [LARGE SCALE GENOMIC DNA]</scope>
    <source>
        <strain evidence="1">G3</strain>
    </source>
</reference>
<dbReference type="InterPro" id="IPR027267">
    <property type="entry name" value="AH/BAR_dom_sf"/>
</dbReference>
<name>A2DZQ1_TRIV3</name>
<dbReference type="InParanoid" id="A2DZQ1"/>
<dbReference type="Proteomes" id="UP000001542">
    <property type="component" value="Unassembled WGS sequence"/>
</dbReference>